<dbReference type="Pfam" id="PF00551">
    <property type="entry name" value="Formyl_trans_N"/>
    <property type="match status" value="1"/>
</dbReference>
<comment type="caution">
    <text evidence="2">The sequence shown here is derived from an EMBL/GenBank/DDBJ whole genome shotgun (WGS) entry which is preliminary data.</text>
</comment>
<evidence type="ECO:0000313" key="3">
    <source>
        <dbReference type="Proteomes" id="UP001595904"/>
    </source>
</evidence>
<dbReference type="CDD" id="cd08653">
    <property type="entry name" value="FMT_core_like_3"/>
    <property type="match status" value="1"/>
</dbReference>
<dbReference type="GO" id="GO:0016740">
    <property type="term" value="F:transferase activity"/>
    <property type="evidence" value="ECO:0007669"/>
    <property type="project" value="UniProtKB-KW"/>
</dbReference>
<proteinExistence type="predicted"/>
<keyword evidence="3" id="KW-1185">Reference proteome</keyword>
<name>A0ABV8T2S9_9GAMM</name>
<feature type="domain" description="Formyl transferase N-terminal" evidence="1">
    <location>
        <begin position="118"/>
        <end position="226"/>
    </location>
</feature>
<dbReference type="SUPFAM" id="SSF53328">
    <property type="entry name" value="Formyltransferase"/>
    <property type="match status" value="1"/>
</dbReference>
<accession>A0ABV8T2S9</accession>
<protein>
    <submittedName>
        <fullName evidence="2">Formyl transferase</fullName>
    </submittedName>
</protein>
<evidence type="ECO:0000259" key="1">
    <source>
        <dbReference type="Pfam" id="PF00551"/>
    </source>
</evidence>
<dbReference type="EMBL" id="JBHSDU010000015">
    <property type="protein sequence ID" value="MFC4313380.1"/>
    <property type="molecule type" value="Genomic_DNA"/>
</dbReference>
<dbReference type="InterPro" id="IPR036477">
    <property type="entry name" value="Formyl_transf_N_sf"/>
</dbReference>
<reference evidence="3" key="1">
    <citation type="journal article" date="2019" name="Int. J. Syst. Evol. Microbiol.">
        <title>The Global Catalogue of Microorganisms (GCM) 10K type strain sequencing project: providing services to taxonomists for standard genome sequencing and annotation.</title>
        <authorList>
            <consortium name="The Broad Institute Genomics Platform"/>
            <consortium name="The Broad Institute Genome Sequencing Center for Infectious Disease"/>
            <person name="Wu L."/>
            <person name="Ma J."/>
        </authorList>
    </citation>
    <scope>NUCLEOTIDE SEQUENCE [LARGE SCALE GENOMIC DNA]</scope>
    <source>
        <strain evidence="3">CGMCC 1.10759</strain>
    </source>
</reference>
<dbReference type="RefSeq" id="WP_380603646.1">
    <property type="nucleotide sequence ID" value="NZ_JBHSDU010000015.1"/>
</dbReference>
<organism evidence="2 3">
    <name type="scientific">Steroidobacter flavus</name>
    <dbReference type="NCBI Taxonomy" id="1842136"/>
    <lineage>
        <taxon>Bacteria</taxon>
        <taxon>Pseudomonadati</taxon>
        <taxon>Pseudomonadota</taxon>
        <taxon>Gammaproteobacteria</taxon>
        <taxon>Steroidobacterales</taxon>
        <taxon>Steroidobacteraceae</taxon>
        <taxon>Steroidobacter</taxon>
    </lineage>
</organism>
<dbReference type="Proteomes" id="UP001595904">
    <property type="component" value="Unassembled WGS sequence"/>
</dbReference>
<gene>
    <name evidence="2" type="ORF">ACFPN2_30165</name>
</gene>
<keyword evidence="2" id="KW-0808">Transferase</keyword>
<evidence type="ECO:0000313" key="2">
    <source>
        <dbReference type="EMBL" id="MFC4313380.1"/>
    </source>
</evidence>
<dbReference type="InterPro" id="IPR002376">
    <property type="entry name" value="Formyl_transf_N"/>
</dbReference>
<dbReference type="Gene3D" id="3.40.50.170">
    <property type="entry name" value="Formyl transferase, N-terminal domain"/>
    <property type="match status" value="1"/>
</dbReference>
<sequence length="283" mass="31355">MSEFEPHRRLRGVLLTRRSAFQIYCANRLWERGAIDMVIFEEGQSHVEERALSGDLAKKLRGSLRLLVRPLAVFHKAHSLLNRRKYFGFQQLHDERVLESGYSAVAPGLATLTVPSVNSDQVLETLRRHDPQIVFVFGTALIGDAVMDCVSAPFVNMHWGWSPNYRGEGIVTALAHEGAGALGVTVHALDAGIDSGAILYRARPQVEAGDNFYAIGLRLSRLGTECFAECAQRLRAGQALTGVPQERGVGAFRGSKYMREHPEIYLKAWRNLLRASGETRGGT</sequence>